<feature type="compositionally biased region" description="Polar residues" evidence="5">
    <location>
        <begin position="739"/>
        <end position="749"/>
    </location>
</feature>
<keyword evidence="9" id="KW-1185">Reference proteome</keyword>
<feature type="region of interest" description="Disordered" evidence="5">
    <location>
        <begin position="682"/>
        <end position="710"/>
    </location>
</feature>
<dbReference type="Pfam" id="PF00169">
    <property type="entry name" value="PH"/>
    <property type="match status" value="1"/>
</dbReference>
<dbReference type="InterPro" id="IPR038508">
    <property type="entry name" value="ArfGAP_dom_sf"/>
</dbReference>
<dbReference type="PANTHER" id="PTHR45854">
    <property type="entry name" value="ASAP FAMILY MEMBER"/>
    <property type="match status" value="1"/>
</dbReference>
<dbReference type="SUPFAM" id="SSF48403">
    <property type="entry name" value="Ankyrin repeat"/>
    <property type="match status" value="1"/>
</dbReference>
<dbReference type="Gene3D" id="2.30.29.30">
    <property type="entry name" value="Pleckstrin-homology domain (PH domain)/Phosphotyrosine-binding domain (PTB)"/>
    <property type="match status" value="1"/>
</dbReference>
<dbReference type="InterPro" id="IPR027267">
    <property type="entry name" value="AH/BAR_dom_sf"/>
</dbReference>
<sequence>MIFVLFEAHVENEEQYTQALEKFGGNCVCRDDPDLGTAFLKFSVFTKELTALFKNLIQNMNNIITFPLDSLLKGDLKGVKGDLKKPFDKAWKDYETKVTKIEKEKKEHAKLHGMIRTEISGAEIAEEMEKERRFFQLQMCEYLLKVNEIKIKKGVDLLQNLIKYFHAQCNFFQDGLKAVESLRPSIEKLSTDLHTIKQVQDEERKQLIQLRDILKSALQVDQKEDSQLRQSTTYSLHQPQGNKEHGTERDGSLYKKSDGIRKVWQKRKCTVKNGFLTISHGTANRPPAKLNLLTCQVKTNPEEKKCFDLISHDRTYHFQAEDEQDCQIWISVLQNSKEEALNNAFKGDDNTGENNIVQELTKEIISDVQRMPGNDTCCDCGAQAVHAPQTQENNMECRWNNPVTLAKNIGNAGFNEIMEFCLPGDEVVKPNPSSDMNARKDYINAKYIERKYARKKYSDNAAKLQSLCEAVRTRDIFGLVQVYADGVDLTEKIPLANGHEQDETALHLAVRSVDRTSLHIVDFLVQNSGNLDKQTCKGSTALHYCCLTDNVECLKLLLRGKASIEIANEAGETPLDIAKRLKHTRCEELLTQALAGRLNSHVHVEYEWRLLHEDLDESDDDVDEKLQQPSPNRREDRPVSFYQLGSSQLQPNVASLARDAANIAKDKQRGFMPSLLQNETYGAILSSSPPPSQTAPPATSAPPLPPRNIGKVQSSFLGSAVQTTPSSNTLWKTNSLGMESISRQRSSSDPPTVHPPVPPLRVTSTTPAPVAKTASVLEALNQQSKQPAVPQTKPTPPPLPPQPPSRISQKKPTSGTDKSSTLTNKNKGPGSLQQSSGESSSASEIAGSQTTNISGPIQPPAPMPRKSQISKTKPKRVKAIYNCVADNPDELTFSEGDIIIVDGEEDQEWWIGHIDGDPNRKGAFPVSFVHFIVD</sequence>
<comment type="caution">
    <text evidence="8">The sequence shown here is derived from an EMBL/GenBank/DDBJ whole genome shotgun (WGS) entry which is preliminary data.</text>
</comment>
<dbReference type="CDD" id="cd11966">
    <property type="entry name" value="SH3_ASAP2"/>
    <property type="match status" value="1"/>
</dbReference>
<dbReference type="InterPro" id="IPR037844">
    <property type="entry name" value="PH_ASAP"/>
</dbReference>
<feature type="compositionally biased region" description="Pro residues" evidence="5">
    <location>
        <begin position="688"/>
        <end position="706"/>
    </location>
</feature>
<feature type="compositionally biased region" description="Pro residues" evidence="5">
    <location>
        <begin position="793"/>
        <end position="804"/>
    </location>
</feature>
<dbReference type="SUPFAM" id="SSF50729">
    <property type="entry name" value="PH domain-like"/>
    <property type="match status" value="1"/>
</dbReference>
<feature type="compositionally biased region" description="Low complexity" evidence="5">
    <location>
        <begin position="830"/>
        <end position="849"/>
    </location>
</feature>
<dbReference type="PROSITE" id="PS50297">
    <property type="entry name" value="ANK_REP_REGION"/>
    <property type="match status" value="1"/>
</dbReference>
<evidence type="ECO:0000256" key="1">
    <source>
        <dbReference type="ARBA" id="ARBA00022443"/>
    </source>
</evidence>
<dbReference type="SMART" id="SM00233">
    <property type="entry name" value="PH"/>
    <property type="match status" value="1"/>
</dbReference>
<reference evidence="8 9" key="1">
    <citation type="journal article" date="2022" name="Gigascience">
        <title>A chromosome-level genome assembly and annotation of the desert horned lizard, Phrynosoma platyrhinos, provides insight into chromosomal rearrangements among reptiles.</title>
        <authorList>
            <person name="Koochekian N."/>
            <person name="Ascanio A."/>
            <person name="Farleigh K."/>
            <person name="Card D.C."/>
            <person name="Schield D.R."/>
            <person name="Castoe T.A."/>
            <person name="Jezkova T."/>
        </authorList>
    </citation>
    <scope>NUCLEOTIDE SEQUENCE [LARGE SCALE GENOMIC DNA]</scope>
    <source>
        <strain evidence="8">NK-2021</strain>
    </source>
</reference>
<dbReference type="InterPro" id="IPR004148">
    <property type="entry name" value="BAR_dom"/>
</dbReference>
<feature type="domain" description="PH" evidence="7">
    <location>
        <begin position="246"/>
        <end position="338"/>
    </location>
</feature>
<dbReference type="PROSITE" id="PS50003">
    <property type="entry name" value="PH_DOMAIN"/>
    <property type="match status" value="1"/>
</dbReference>
<feature type="compositionally biased region" description="Basic and acidic residues" evidence="5">
    <location>
        <begin position="242"/>
        <end position="253"/>
    </location>
</feature>
<dbReference type="PROSITE" id="PS50002">
    <property type="entry name" value="SH3"/>
    <property type="match status" value="1"/>
</dbReference>
<gene>
    <name evidence="8" type="ORF">JD844_023835</name>
</gene>
<dbReference type="SUPFAM" id="SSF57863">
    <property type="entry name" value="ArfGap/RecO-like zinc finger"/>
    <property type="match status" value="1"/>
</dbReference>
<dbReference type="InterPro" id="IPR011993">
    <property type="entry name" value="PH-like_dom_sf"/>
</dbReference>
<dbReference type="InterPro" id="IPR001849">
    <property type="entry name" value="PH_domain"/>
</dbReference>
<feature type="compositionally biased region" description="Polar residues" evidence="5">
    <location>
        <begin position="805"/>
        <end position="826"/>
    </location>
</feature>
<dbReference type="Gene3D" id="1.25.40.20">
    <property type="entry name" value="Ankyrin repeat-containing domain"/>
    <property type="match status" value="1"/>
</dbReference>
<protein>
    <recommendedName>
        <fullName evidence="10">Arf-GAP with SH3 domain, ANK repeat and PH domain-containing protein 2</fullName>
    </recommendedName>
</protein>
<dbReference type="InterPro" id="IPR002110">
    <property type="entry name" value="Ankyrin_rpt"/>
</dbReference>
<feature type="region of interest" description="Disordered" evidence="5">
    <location>
        <begin position="617"/>
        <end position="638"/>
    </location>
</feature>
<dbReference type="Gene3D" id="1.20.1270.60">
    <property type="entry name" value="Arfaptin homology (AH) domain/BAR domain"/>
    <property type="match status" value="1"/>
</dbReference>
<dbReference type="SUPFAM" id="SSF50044">
    <property type="entry name" value="SH3-domain"/>
    <property type="match status" value="1"/>
</dbReference>
<dbReference type="Pfam" id="PF14604">
    <property type="entry name" value="SH3_9"/>
    <property type="match status" value="1"/>
</dbReference>
<dbReference type="SMART" id="SM00326">
    <property type="entry name" value="SH3"/>
    <property type="match status" value="1"/>
</dbReference>
<dbReference type="Proteomes" id="UP000826234">
    <property type="component" value="Unassembled WGS sequence"/>
</dbReference>
<name>A0ABQ7SXH5_PHRPL</name>
<feature type="region of interest" description="Disordered" evidence="5">
    <location>
        <begin position="782"/>
        <end position="874"/>
    </location>
</feature>
<evidence type="ECO:0000256" key="5">
    <source>
        <dbReference type="SAM" id="MobiDB-lite"/>
    </source>
</evidence>
<dbReference type="Gene3D" id="1.25.40.950">
    <property type="match status" value="1"/>
</dbReference>
<dbReference type="InterPro" id="IPR043593">
    <property type="entry name" value="ASAP"/>
</dbReference>
<feature type="repeat" description="ANK" evidence="3">
    <location>
        <begin position="537"/>
        <end position="569"/>
    </location>
</feature>
<dbReference type="Pfam" id="PF12796">
    <property type="entry name" value="Ank_2"/>
    <property type="match status" value="1"/>
</dbReference>
<evidence type="ECO:0000256" key="4">
    <source>
        <dbReference type="PROSITE-ProRule" id="PRU00192"/>
    </source>
</evidence>
<dbReference type="Gene3D" id="1.10.220.150">
    <property type="entry name" value="Arf GTPase activating protein"/>
    <property type="match status" value="1"/>
</dbReference>
<dbReference type="InterPro" id="IPR037278">
    <property type="entry name" value="ARFGAP/RecO"/>
</dbReference>
<accession>A0ABQ7SXH5</accession>
<feature type="region of interest" description="Disordered" evidence="5">
    <location>
        <begin position="224"/>
        <end position="253"/>
    </location>
</feature>
<evidence type="ECO:0000256" key="2">
    <source>
        <dbReference type="ARBA" id="ARBA00023043"/>
    </source>
</evidence>
<dbReference type="EMBL" id="JAIPUX010003289">
    <property type="protein sequence ID" value="KAH0621988.1"/>
    <property type="molecule type" value="Genomic_DNA"/>
</dbReference>
<evidence type="ECO:0000313" key="9">
    <source>
        <dbReference type="Proteomes" id="UP000826234"/>
    </source>
</evidence>
<dbReference type="InterPro" id="IPR036770">
    <property type="entry name" value="Ankyrin_rpt-contain_sf"/>
</dbReference>
<dbReference type="InterPro" id="IPR036028">
    <property type="entry name" value="SH3-like_dom_sf"/>
</dbReference>
<feature type="domain" description="SH3" evidence="6">
    <location>
        <begin position="872"/>
        <end position="934"/>
    </location>
</feature>
<dbReference type="SUPFAM" id="SSF103657">
    <property type="entry name" value="BAR/IMD domain-like"/>
    <property type="match status" value="1"/>
</dbReference>
<dbReference type="InterPro" id="IPR035677">
    <property type="entry name" value="ASAP2_SH3"/>
</dbReference>
<dbReference type="InterPro" id="IPR001452">
    <property type="entry name" value="SH3_domain"/>
</dbReference>
<evidence type="ECO:0000259" key="6">
    <source>
        <dbReference type="PROSITE" id="PS50002"/>
    </source>
</evidence>
<evidence type="ECO:0000259" key="7">
    <source>
        <dbReference type="PROSITE" id="PS50003"/>
    </source>
</evidence>
<feature type="region of interest" description="Disordered" evidence="5">
    <location>
        <begin position="739"/>
        <end position="765"/>
    </location>
</feature>
<evidence type="ECO:0008006" key="10">
    <source>
        <dbReference type="Google" id="ProtNLM"/>
    </source>
</evidence>
<evidence type="ECO:0000313" key="8">
    <source>
        <dbReference type="EMBL" id="KAH0621988.1"/>
    </source>
</evidence>
<feature type="compositionally biased region" description="Polar residues" evidence="5">
    <location>
        <begin position="228"/>
        <end position="241"/>
    </location>
</feature>
<dbReference type="Pfam" id="PF16746">
    <property type="entry name" value="BAR_3"/>
    <property type="match status" value="1"/>
</dbReference>
<organism evidence="8 9">
    <name type="scientific">Phrynosoma platyrhinos</name>
    <name type="common">Desert horned lizard</name>
    <dbReference type="NCBI Taxonomy" id="52577"/>
    <lineage>
        <taxon>Eukaryota</taxon>
        <taxon>Metazoa</taxon>
        <taxon>Chordata</taxon>
        <taxon>Craniata</taxon>
        <taxon>Vertebrata</taxon>
        <taxon>Euteleostomi</taxon>
        <taxon>Lepidosauria</taxon>
        <taxon>Squamata</taxon>
        <taxon>Bifurcata</taxon>
        <taxon>Unidentata</taxon>
        <taxon>Episquamata</taxon>
        <taxon>Toxicofera</taxon>
        <taxon>Iguania</taxon>
        <taxon>Phrynosomatidae</taxon>
        <taxon>Phrynosomatinae</taxon>
        <taxon>Phrynosoma</taxon>
    </lineage>
</organism>
<keyword evidence="2 3" id="KW-0040">ANK repeat</keyword>
<dbReference type="PROSITE" id="PS50088">
    <property type="entry name" value="ANK_REPEAT"/>
    <property type="match status" value="1"/>
</dbReference>
<dbReference type="CDD" id="cd13251">
    <property type="entry name" value="PH_ASAP"/>
    <property type="match status" value="1"/>
</dbReference>
<keyword evidence="1 4" id="KW-0728">SH3 domain</keyword>
<dbReference type="Gene3D" id="2.30.30.40">
    <property type="entry name" value="SH3 Domains"/>
    <property type="match status" value="1"/>
</dbReference>
<evidence type="ECO:0000256" key="3">
    <source>
        <dbReference type="PROSITE-ProRule" id="PRU00023"/>
    </source>
</evidence>
<proteinExistence type="predicted"/>
<dbReference type="SMART" id="SM00248">
    <property type="entry name" value="ANK"/>
    <property type="match status" value="3"/>
</dbReference>
<dbReference type="PANTHER" id="PTHR45854:SF4">
    <property type="entry name" value="ARF-GAP WITH SH3 DOMAIN, ANK REPEAT AND PH DOMAIN-CONTAINING PROTEIN 2"/>
    <property type="match status" value="1"/>
</dbReference>